<dbReference type="AlphaFoldDB" id="A0AB38XQD0"/>
<gene>
    <name evidence="5" type="ORF">PIG85_01230</name>
</gene>
<organism evidence="5 6">
    <name type="scientific">Winkia neuii subsp. anitrata</name>
    <dbReference type="NCBI Taxonomy" id="29318"/>
    <lineage>
        <taxon>Bacteria</taxon>
        <taxon>Bacillati</taxon>
        <taxon>Actinomycetota</taxon>
        <taxon>Actinomycetes</taxon>
        <taxon>Actinomycetales</taxon>
        <taxon>Actinomycetaceae</taxon>
        <taxon>Winkia</taxon>
    </lineage>
</organism>
<dbReference type="CDD" id="cd00090">
    <property type="entry name" value="HTH_ARSR"/>
    <property type="match status" value="1"/>
</dbReference>
<sequence length="129" mass="14592">MKLKGVLVVASSNAQAECDADKPRFELLRATLPAEDEIQQIAQIMRLFGDPARLRLLLVLLEVDEMCVVDLAQLAQMNESATSHALRLLRAHHVVAVRREGRMAYYRIIDTHVKASLQLTLDHVRHETN</sequence>
<dbReference type="InterPro" id="IPR051011">
    <property type="entry name" value="Metal_resp_trans_reg"/>
</dbReference>
<accession>A0AB38XQD0</accession>
<dbReference type="Proteomes" id="UP001211044">
    <property type="component" value="Chromosome"/>
</dbReference>
<dbReference type="Pfam" id="PF01022">
    <property type="entry name" value="HTH_5"/>
    <property type="match status" value="1"/>
</dbReference>
<keyword evidence="2" id="KW-0238">DNA-binding</keyword>
<dbReference type="EMBL" id="CP116394">
    <property type="protein sequence ID" value="WCE46296.1"/>
    <property type="molecule type" value="Genomic_DNA"/>
</dbReference>
<dbReference type="InterPro" id="IPR036390">
    <property type="entry name" value="WH_DNA-bd_sf"/>
</dbReference>
<dbReference type="SUPFAM" id="SSF46785">
    <property type="entry name" value="Winged helix' DNA-binding domain"/>
    <property type="match status" value="1"/>
</dbReference>
<evidence type="ECO:0000256" key="2">
    <source>
        <dbReference type="ARBA" id="ARBA00023125"/>
    </source>
</evidence>
<dbReference type="PRINTS" id="PR00778">
    <property type="entry name" value="HTHARSR"/>
</dbReference>
<dbReference type="Gene3D" id="1.10.10.10">
    <property type="entry name" value="Winged helix-like DNA-binding domain superfamily/Winged helix DNA-binding domain"/>
    <property type="match status" value="1"/>
</dbReference>
<dbReference type="SMART" id="SM00418">
    <property type="entry name" value="HTH_ARSR"/>
    <property type="match status" value="1"/>
</dbReference>
<protein>
    <submittedName>
        <fullName evidence="5">Metalloregulator ArsR/SmtB family transcription factor</fullName>
    </submittedName>
</protein>
<dbReference type="InterPro" id="IPR011991">
    <property type="entry name" value="ArsR-like_HTH"/>
</dbReference>
<keyword evidence="3" id="KW-0804">Transcription</keyword>
<dbReference type="PANTHER" id="PTHR43132">
    <property type="entry name" value="ARSENICAL RESISTANCE OPERON REPRESSOR ARSR-RELATED"/>
    <property type="match status" value="1"/>
</dbReference>
<dbReference type="PANTHER" id="PTHR43132:SF6">
    <property type="entry name" value="HTH-TYPE TRANSCRIPTIONAL REPRESSOR CZRA"/>
    <property type="match status" value="1"/>
</dbReference>
<evidence type="ECO:0000256" key="3">
    <source>
        <dbReference type="ARBA" id="ARBA00023163"/>
    </source>
</evidence>
<keyword evidence="1" id="KW-0805">Transcription regulation</keyword>
<dbReference type="InterPro" id="IPR036388">
    <property type="entry name" value="WH-like_DNA-bd_sf"/>
</dbReference>
<dbReference type="GO" id="GO:0003700">
    <property type="term" value="F:DNA-binding transcription factor activity"/>
    <property type="evidence" value="ECO:0007669"/>
    <property type="project" value="InterPro"/>
</dbReference>
<proteinExistence type="predicted"/>
<dbReference type="KEGG" id="wne:PIG85_01230"/>
<dbReference type="GO" id="GO:0003677">
    <property type="term" value="F:DNA binding"/>
    <property type="evidence" value="ECO:0007669"/>
    <property type="project" value="UniProtKB-KW"/>
</dbReference>
<evidence type="ECO:0000313" key="5">
    <source>
        <dbReference type="EMBL" id="WCE46296.1"/>
    </source>
</evidence>
<dbReference type="NCBIfam" id="NF033788">
    <property type="entry name" value="HTH_metalloreg"/>
    <property type="match status" value="1"/>
</dbReference>
<evidence type="ECO:0000259" key="4">
    <source>
        <dbReference type="PROSITE" id="PS50987"/>
    </source>
</evidence>
<name>A0AB38XQD0_9ACTO</name>
<reference evidence="5" key="1">
    <citation type="submission" date="2023-01" db="EMBL/GenBank/DDBJ databases">
        <title>Comparative Genomic Analysis of the Clinically-Derived Winkia Strain NY0527 Provides Evidence into the Taxonomic Reassignment of Winkia neuii and Characterizes Their Virulence Traits.</title>
        <authorList>
            <person name="Cai X."/>
            <person name="Peng Y."/>
            <person name="Li M."/>
            <person name="Qiu Y."/>
            <person name="Wang Y."/>
            <person name="Xu L."/>
            <person name="Hou Q."/>
        </authorList>
    </citation>
    <scope>NUCLEOTIDE SEQUENCE</scope>
    <source>
        <strain evidence="5">NY0527</strain>
    </source>
</reference>
<evidence type="ECO:0000313" key="6">
    <source>
        <dbReference type="Proteomes" id="UP001211044"/>
    </source>
</evidence>
<dbReference type="PROSITE" id="PS50987">
    <property type="entry name" value="HTH_ARSR_2"/>
    <property type="match status" value="1"/>
</dbReference>
<evidence type="ECO:0000256" key="1">
    <source>
        <dbReference type="ARBA" id="ARBA00023015"/>
    </source>
</evidence>
<feature type="domain" description="HTH arsR-type" evidence="4">
    <location>
        <begin position="33"/>
        <end position="128"/>
    </location>
</feature>
<dbReference type="RefSeq" id="WP_271694598.1">
    <property type="nucleotide sequence ID" value="NZ_CP116394.1"/>
</dbReference>
<dbReference type="InterPro" id="IPR001845">
    <property type="entry name" value="HTH_ArsR_DNA-bd_dom"/>
</dbReference>